<protein>
    <submittedName>
        <fullName evidence="2">Uncharacterized protein LOC105229352</fullName>
    </submittedName>
</protein>
<organism evidence="1 2">
    <name type="scientific">Bactrocera dorsalis</name>
    <name type="common">Oriental fruit fly</name>
    <name type="synonym">Dacus dorsalis</name>
    <dbReference type="NCBI Taxonomy" id="27457"/>
    <lineage>
        <taxon>Eukaryota</taxon>
        <taxon>Metazoa</taxon>
        <taxon>Ecdysozoa</taxon>
        <taxon>Arthropoda</taxon>
        <taxon>Hexapoda</taxon>
        <taxon>Insecta</taxon>
        <taxon>Pterygota</taxon>
        <taxon>Neoptera</taxon>
        <taxon>Endopterygota</taxon>
        <taxon>Diptera</taxon>
        <taxon>Brachycera</taxon>
        <taxon>Muscomorpha</taxon>
        <taxon>Tephritoidea</taxon>
        <taxon>Tephritidae</taxon>
        <taxon>Bactrocera</taxon>
        <taxon>Bactrocera</taxon>
    </lineage>
</organism>
<reference evidence="2" key="1">
    <citation type="submission" date="2025-08" db="UniProtKB">
        <authorList>
            <consortium name="RefSeq"/>
        </authorList>
    </citation>
    <scope>IDENTIFICATION</scope>
    <source>
        <tissue evidence="2">Adult</tissue>
    </source>
</reference>
<dbReference type="OMA" id="HLIGWEY"/>
<dbReference type="GeneID" id="105229352"/>
<proteinExistence type="predicted"/>
<dbReference type="OrthoDB" id="7762929at2759"/>
<keyword evidence="1" id="KW-1185">Reference proteome</keyword>
<evidence type="ECO:0000313" key="1">
    <source>
        <dbReference type="Proteomes" id="UP001652620"/>
    </source>
</evidence>
<dbReference type="KEGG" id="bdr:105229352"/>
<accession>A0A6I9VUP8</accession>
<gene>
    <name evidence="2" type="primary">LOC105229352</name>
</gene>
<dbReference type="Proteomes" id="UP001652620">
    <property type="component" value="Unplaced"/>
</dbReference>
<evidence type="ECO:0000313" key="2">
    <source>
        <dbReference type="RefSeq" id="XP_011207901.1"/>
    </source>
</evidence>
<dbReference type="InParanoid" id="A0A6I9VUP8"/>
<dbReference type="RefSeq" id="XP_011207901.1">
    <property type="nucleotide sequence ID" value="XM_011209599.4"/>
</dbReference>
<sequence length="92" mass="11255">MKAEWSKAFIVRPRDNLQSHVYIKQKKFVPSYENDPCPIPMNWLMGWEYARIWLRERDDYISARLRKSKAKRIKNDYTAWLLKRQVKPKKIS</sequence>
<dbReference type="AlphaFoldDB" id="A0A6I9VUP8"/>
<name>A0A6I9VUP8_BACDO</name>